<feature type="signal peptide" evidence="1">
    <location>
        <begin position="1"/>
        <end position="19"/>
    </location>
</feature>
<dbReference type="AlphaFoldDB" id="A0A6J3JTT9"/>
<organism evidence="2 3">
    <name type="scientific">Bombus vosnesenskii</name>
    <dbReference type="NCBI Taxonomy" id="207650"/>
    <lineage>
        <taxon>Eukaryota</taxon>
        <taxon>Metazoa</taxon>
        <taxon>Ecdysozoa</taxon>
        <taxon>Arthropoda</taxon>
        <taxon>Hexapoda</taxon>
        <taxon>Insecta</taxon>
        <taxon>Pterygota</taxon>
        <taxon>Neoptera</taxon>
        <taxon>Endopterygota</taxon>
        <taxon>Hymenoptera</taxon>
        <taxon>Apocrita</taxon>
        <taxon>Aculeata</taxon>
        <taxon>Apoidea</taxon>
        <taxon>Anthophila</taxon>
        <taxon>Apidae</taxon>
        <taxon>Bombus</taxon>
        <taxon>Pyrobombus</taxon>
    </lineage>
</organism>
<evidence type="ECO:0000313" key="2">
    <source>
        <dbReference type="Proteomes" id="UP000504631"/>
    </source>
</evidence>
<gene>
    <name evidence="3" type="primary">LOC117230329</name>
</gene>
<reference evidence="3" key="1">
    <citation type="submission" date="2025-08" db="UniProtKB">
        <authorList>
            <consortium name="RefSeq"/>
        </authorList>
    </citation>
    <scope>IDENTIFICATION</scope>
    <source>
        <tissue evidence="3">Muscle</tissue>
    </source>
</reference>
<dbReference type="GeneID" id="117230329"/>
<keyword evidence="2" id="KW-1185">Reference proteome</keyword>
<dbReference type="RefSeq" id="XP_033343530.1">
    <property type="nucleotide sequence ID" value="XM_033487639.1"/>
</dbReference>
<evidence type="ECO:0000256" key="1">
    <source>
        <dbReference type="SAM" id="SignalP"/>
    </source>
</evidence>
<dbReference type="Proteomes" id="UP000504631">
    <property type="component" value="Unplaced"/>
</dbReference>
<protein>
    <submittedName>
        <fullName evidence="3">Uncharacterized protein LOC117230329 isoform X2</fullName>
    </submittedName>
</protein>
<keyword evidence="1" id="KW-0732">Signal</keyword>
<sequence length="121" mass="14310">MTYSMRYYLCLAIVVVCEAARIPRVTEQPYFPNFQDIYPNRNYQTESANNHDDGPFFGNYRAHEGNAAIGNEFYDHRTPIGGRANFVHHLTRVPFEEFRGRDAVPRHYDRFNHAINYDYQL</sequence>
<accession>A0A6J3JTT9</accession>
<feature type="chain" id="PRO_5027078039" evidence="1">
    <location>
        <begin position="20"/>
        <end position="121"/>
    </location>
</feature>
<evidence type="ECO:0000313" key="3">
    <source>
        <dbReference type="RefSeq" id="XP_033343530.1"/>
    </source>
</evidence>
<proteinExistence type="predicted"/>
<name>A0A6J3JTT9_9HYME</name>